<dbReference type="AlphaFoldDB" id="A0A0E9XCX4"/>
<reference evidence="2" key="2">
    <citation type="journal article" date="2015" name="Fish Shellfish Immunol.">
        <title>Early steps in the European eel (Anguilla anguilla)-Vibrio vulnificus interaction in the gills: Role of the RtxA13 toxin.</title>
        <authorList>
            <person name="Callol A."/>
            <person name="Pajuelo D."/>
            <person name="Ebbesson L."/>
            <person name="Teles M."/>
            <person name="MacKenzie S."/>
            <person name="Amaro C."/>
        </authorList>
    </citation>
    <scope>NUCLEOTIDE SEQUENCE</scope>
</reference>
<feature type="region of interest" description="Disordered" evidence="1">
    <location>
        <begin position="1"/>
        <end position="20"/>
    </location>
</feature>
<organism evidence="2">
    <name type="scientific">Anguilla anguilla</name>
    <name type="common">European freshwater eel</name>
    <name type="synonym">Muraena anguilla</name>
    <dbReference type="NCBI Taxonomy" id="7936"/>
    <lineage>
        <taxon>Eukaryota</taxon>
        <taxon>Metazoa</taxon>
        <taxon>Chordata</taxon>
        <taxon>Craniata</taxon>
        <taxon>Vertebrata</taxon>
        <taxon>Euteleostomi</taxon>
        <taxon>Actinopterygii</taxon>
        <taxon>Neopterygii</taxon>
        <taxon>Teleostei</taxon>
        <taxon>Anguilliformes</taxon>
        <taxon>Anguillidae</taxon>
        <taxon>Anguilla</taxon>
    </lineage>
</organism>
<name>A0A0E9XCX4_ANGAN</name>
<dbReference type="EMBL" id="GBXM01007980">
    <property type="protein sequence ID" value="JAI00598.1"/>
    <property type="molecule type" value="Transcribed_RNA"/>
</dbReference>
<proteinExistence type="predicted"/>
<protein>
    <submittedName>
        <fullName evidence="2">Uncharacterized protein</fullName>
    </submittedName>
</protein>
<evidence type="ECO:0000313" key="2">
    <source>
        <dbReference type="EMBL" id="JAI00598.1"/>
    </source>
</evidence>
<accession>A0A0E9XCX4</accession>
<reference evidence="2" key="1">
    <citation type="submission" date="2014-11" db="EMBL/GenBank/DDBJ databases">
        <authorList>
            <person name="Amaro Gonzalez C."/>
        </authorList>
    </citation>
    <scope>NUCLEOTIDE SEQUENCE</scope>
</reference>
<sequence length="20" mass="2347">MARQPKNHPNMDGKCTLLEY</sequence>
<evidence type="ECO:0000256" key="1">
    <source>
        <dbReference type="SAM" id="MobiDB-lite"/>
    </source>
</evidence>